<accession>A0AAC9D0D8</accession>
<evidence type="ECO:0000256" key="2">
    <source>
        <dbReference type="ARBA" id="ARBA00009784"/>
    </source>
</evidence>
<evidence type="ECO:0000313" key="9">
    <source>
        <dbReference type="Proteomes" id="UP000093276"/>
    </source>
</evidence>
<dbReference type="InterPro" id="IPR002771">
    <property type="entry name" value="Multi_antbiot-R_MarC"/>
</dbReference>
<dbReference type="Proteomes" id="UP000093276">
    <property type="component" value="Chromosome"/>
</dbReference>
<evidence type="ECO:0000256" key="6">
    <source>
        <dbReference type="ARBA" id="ARBA00023136"/>
    </source>
</evidence>
<dbReference type="EMBL" id="CP016907">
    <property type="protein sequence ID" value="AOC95269.1"/>
    <property type="molecule type" value="Genomic_DNA"/>
</dbReference>
<keyword evidence="6 7" id="KW-0472">Membrane</keyword>
<dbReference type="PANTHER" id="PTHR33508:SF1">
    <property type="entry name" value="UPF0056 MEMBRANE PROTEIN YHCE"/>
    <property type="match status" value="1"/>
</dbReference>
<feature type="transmembrane region" description="Helical" evidence="7">
    <location>
        <begin position="78"/>
        <end position="101"/>
    </location>
</feature>
<evidence type="ECO:0000256" key="3">
    <source>
        <dbReference type="ARBA" id="ARBA00022475"/>
    </source>
</evidence>
<dbReference type="AlphaFoldDB" id="A0AAC9D0D8"/>
<gene>
    <name evidence="8" type="ORF">BB050_02153</name>
</gene>
<dbReference type="NCBIfam" id="TIGR00427">
    <property type="entry name" value="NAAT family transporter"/>
    <property type="match status" value="1"/>
</dbReference>
<organism evidence="8 9">
    <name type="scientific">Flavobacterium anhuiense</name>
    <dbReference type="NCBI Taxonomy" id="459526"/>
    <lineage>
        <taxon>Bacteria</taxon>
        <taxon>Pseudomonadati</taxon>
        <taxon>Bacteroidota</taxon>
        <taxon>Flavobacteriia</taxon>
        <taxon>Flavobacteriales</taxon>
        <taxon>Flavobacteriaceae</taxon>
        <taxon>Flavobacterium</taxon>
    </lineage>
</organism>
<evidence type="ECO:0000256" key="4">
    <source>
        <dbReference type="ARBA" id="ARBA00022692"/>
    </source>
</evidence>
<feature type="transmembrane region" description="Helical" evidence="7">
    <location>
        <begin position="222"/>
        <end position="243"/>
    </location>
</feature>
<comment type="similarity">
    <text evidence="2 7">Belongs to the UPF0056 (MarC) family.</text>
</comment>
<feature type="transmembrane region" description="Helical" evidence="7">
    <location>
        <begin position="42"/>
        <end position="66"/>
    </location>
</feature>
<feature type="transmembrane region" description="Helical" evidence="7">
    <location>
        <begin position="113"/>
        <end position="131"/>
    </location>
</feature>
<name>A0AAC9D0D8_9FLAO</name>
<evidence type="ECO:0000256" key="1">
    <source>
        <dbReference type="ARBA" id="ARBA00004651"/>
    </source>
</evidence>
<comment type="subcellular location">
    <subcellularLocation>
        <location evidence="1 7">Cell membrane</location>
        <topology evidence="1 7">Multi-pass membrane protein</topology>
    </subcellularLocation>
</comment>
<dbReference type="KEGG" id="fjg:BB050_02153"/>
<reference evidence="8 9" key="1">
    <citation type="submission" date="2016-08" db="EMBL/GenBank/DDBJ databases">
        <title>Complete genome sequence of Flavobacterium johnsoniae strain GSE09, a volatile-producing biocontrol agent isolated from cucumber (Cucumis sativus).</title>
        <authorList>
            <person name="Jeong J.-J."/>
            <person name="Oh J.Y."/>
            <person name="Jim Y.J."/>
            <person name="Sang M.K."/>
            <person name="Kim K.D."/>
        </authorList>
    </citation>
    <scope>NUCLEOTIDE SEQUENCE [LARGE SCALE GENOMIC DNA]</scope>
    <source>
        <strain evidence="8 9">GSE09</strain>
    </source>
</reference>
<proteinExistence type="inferred from homology"/>
<dbReference type="PANTHER" id="PTHR33508">
    <property type="entry name" value="UPF0056 MEMBRANE PROTEIN YHCE"/>
    <property type="match status" value="1"/>
</dbReference>
<keyword evidence="3" id="KW-1003">Cell membrane</keyword>
<evidence type="ECO:0000256" key="7">
    <source>
        <dbReference type="RuleBase" id="RU362048"/>
    </source>
</evidence>
<feature type="transmembrane region" description="Helical" evidence="7">
    <location>
        <begin position="180"/>
        <end position="201"/>
    </location>
</feature>
<dbReference type="Pfam" id="PF01914">
    <property type="entry name" value="MarC"/>
    <property type="match status" value="1"/>
</dbReference>
<evidence type="ECO:0000256" key="5">
    <source>
        <dbReference type="ARBA" id="ARBA00022989"/>
    </source>
</evidence>
<keyword evidence="4 7" id="KW-0812">Transmembrane</keyword>
<keyword evidence="5 7" id="KW-1133">Transmembrane helix</keyword>
<dbReference type="NCBIfam" id="NF008228">
    <property type="entry name" value="PRK10995.1"/>
    <property type="match status" value="1"/>
</dbReference>
<protein>
    <recommendedName>
        <fullName evidence="7">UPF0056 membrane protein</fullName>
    </recommendedName>
</protein>
<sequence>MIKSYIFDSESITNKNIIITYFHAKASKNNYIYSTNQYHMELFIYLFAALFSVLNPIGTVPIFVGLTQHDSQKERSRISLWTAINVFIILLVSYFIGQYVLTFFGISIDALRIAGGIVIVNSGFSLLSGKFNKKRGINKKIENEAQHRNDIALTPLAIPMLAGPGSMSLLIAFYQEHHQINEIIISSLAIFAIAVAIFAILKSAHYLARILGASGIVAISRIVGFIVISIGIQYIVSAIVNIIKGNF</sequence>
<dbReference type="GO" id="GO:0005886">
    <property type="term" value="C:plasma membrane"/>
    <property type="evidence" value="ECO:0007669"/>
    <property type="project" value="UniProtKB-SubCell"/>
</dbReference>
<feature type="transmembrane region" description="Helical" evidence="7">
    <location>
        <begin position="152"/>
        <end position="174"/>
    </location>
</feature>
<evidence type="ECO:0000313" key="8">
    <source>
        <dbReference type="EMBL" id="AOC95269.1"/>
    </source>
</evidence>